<dbReference type="Gene3D" id="3.30.559.10">
    <property type="entry name" value="Chloramphenicol acetyltransferase-like domain"/>
    <property type="match status" value="2"/>
</dbReference>
<reference evidence="3 4" key="1">
    <citation type="journal article" date="2023" name="Plants (Basel)">
        <title>Bridging the Gap: Combining Genomics and Transcriptomics Approaches to Understand Stylosanthes scabra, an Orphan Legume from the Brazilian Caatinga.</title>
        <authorList>
            <person name="Ferreira-Neto J.R.C."/>
            <person name="da Silva M.D."/>
            <person name="Binneck E."/>
            <person name="de Melo N.F."/>
            <person name="da Silva R.H."/>
            <person name="de Melo A.L.T.M."/>
            <person name="Pandolfi V."/>
            <person name="Bustamante F.O."/>
            <person name="Brasileiro-Vidal A.C."/>
            <person name="Benko-Iseppon A.M."/>
        </authorList>
    </citation>
    <scope>NUCLEOTIDE SEQUENCE [LARGE SCALE GENOMIC DNA]</scope>
    <source>
        <tissue evidence="3">Leaves</tissue>
    </source>
</reference>
<dbReference type="InterPro" id="IPR050898">
    <property type="entry name" value="Plant_acyltransferase"/>
</dbReference>
<dbReference type="Pfam" id="PF02458">
    <property type="entry name" value="Transferase"/>
    <property type="match status" value="1"/>
</dbReference>
<dbReference type="PANTHER" id="PTHR31147:SF66">
    <property type="entry name" value="OS05G0315700 PROTEIN"/>
    <property type="match status" value="1"/>
</dbReference>
<keyword evidence="4" id="KW-1185">Reference proteome</keyword>
<protein>
    <recommendedName>
        <fullName evidence="5">Benzyl alcohol O-benzoyltransferase</fullName>
    </recommendedName>
</protein>
<dbReference type="EMBL" id="JASCZI010061648">
    <property type="protein sequence ID" value="MED6139214.1"/>
    <property type="molecule type" value="Genomic_DNA"/>
</dbReference>
<organism evidence="3 4">
    <name type="scientific">Stylosanthes scabra</name>
    <dbReference type="NCBI Taxonomy" id="79078"/>
    <lineage>
        <taxon>Eukaryota</taxon>
        <taxon>Viridiplantae</taxon>
        <taxon>Streptophyta</taxon>
        <taxon>Embryophyta</taxon>
        <taxon>Tracheophyta</taxon>
        <taxon>Spermatophyta</taxon>
        <taxon>Magnoliopsida</taxon>
        <taxon>eudicotyledons</taxon>
        <taxon>Gunneridae</taxon>
        <taxon>Pentapetalae</taxon>
        <taxon>rosids</taxon>
        <taxon>fabids</taxon>
        <taxon>Fabales</taxon>
        <taxon>Fabaceae</taxon>
        <taxon>Papilionoideae</taxon>
        <taxon>50 kb inversion clade</taxon>
        <taxon>dalbergioids sensu lato</taxon>
        <taxon>Dalbergieae</taxon>
        <taxon>Pterocarpus clade</taxon>
        <taxon>Stylosanthes</taxon>
    </lineage>
</organism>
<dbReference type="Proteomes" id="UP001341840">
    <property type="component" value="Unassembled WGS sequence"/>
</dbReference>
<proteinExistence type="inferred from homology"/>
<keyword evidence="2" id="KW-0808">Transferase</keyword>
<accession>A0ABU6SSP0</accession>
<evidence type="ECO:0000313" key="4">
    <source>
        <dbReference type="Proteomes" id="UP001341840"/>
    </source>
</evidence>
<name>A0ABU6SSP0_9FABA</name>
<evidence type="ECO:0000256" key="2">
    <source>
        <dbReference type="ARBA" id="ARBA00022679"/>
    </source>
</evidence>
<sequence>MCDPSGIAQFIKGIAEIAQGSSKPSVMPVWCRELLCARDPPTVTCLHPEYDQPPLDDNKNVFSKPCQASFFFGPKQIHALRRLLPLHLAQSSSTFDVLTAFLWRSHTAALHYQNPNEEVRLMYVVNARFEPCRSTFNPPLPEGYYGNAFVCPVVVSTVGMLCGRPLSYALELVKKSKKAATEEYVRSTADLMAMNGRPAGSLRRSFVVSDLTKSGLSDVDYGWGKPLYSGIDGIYDIPGACYYFPHTNSKGENGKVVLICLLEEAMKRFEKELNGILHIKDEDEPIKYLSNL</sequence>
<evidence type="ECO:0000313" key="3">
    <source>
        <dbReference type="EMBL" id="MED6139214.1"/>
    </source>
</evidence>
<evidence type="ECO:0008006" key="5">
    <source>
        <dbReference type="Google" id="ProtNLM"/>
    </source>
</evidence>
<comment type="similarity">
    <text evidence="1">Belongs to the plant acyltransferase family.</text>
</comment>
<comment type="caution">
    <text evidence="3">The sequence shown here is derived from an EMBL/GenBank/DDBJ whole genome shotgun (WGS) entry which is preliminary data.</text>
</comment>
<evidence type="ECO:0000256" key="1">
    <source>
        <dbReference type="ARBA" id="ARBA00009861"/>
    </source>
</evidence>
<dbReference type="PANTHER" id="PTHR31147">
    <property type="entry name" value="ACYL TRANSFERASE 4"/>
    <property type="match status" value="1"/>
</dbReference>
<gene>
    <name evidence="3" type="ORF">PIB30_081757</name>
</gene>
<dbReference type="InterPro" id="IPR023213">
    <property type="entry name" value="CAT-like_dom_sf"/>
</dbReference>